<gene>
    <name evidence="1" type="ORF">UFOVP150_42</name>
</gene>
<protein>
    <submittedName>
        <fullName evidence="1">Uncharacterized protein</fullName>
    </submittedName>
</protein>
<dbReference type="EMBL" id="LR798199">
    <property type="protein sequence ID" value="CAB5156000.1"/>
    <property type="molecule type" value="Genomic_DNA"/>
</dbReference>
<name>A0A6J7W6Q6_9CAUD</name>
<proteinExistence type="predicted"/>
<organism evidence="1">
    <name type="scientific">uncultured Caudovirales phage</name>
    <dbReference type="NCBI Taxonomy" id="2100421"/>
    <lineage>
        <taxon>Viruses</taxon>
        <taxon>Duplodnaviria</taxon>
        <taxon>Heunggongvirae</taxon>
        <taxon>Uroviricota</taxon>
        <taxon>Caudoviricetes</taxon>
        <taxon>Peduoviridae</taxon>
        <taxon>Maltschvirus</taxon>
        <taxon>Maltschvirus maltsch</taxon>
    </lineage>
</organism>
<sequence length="87" mass="10381">MTKLKALWLYIVDTVNEIRDFIFLVDNTVACASCGVRFHKRNYTTKVPKGIYKYCIPCLRDFGQEWHETQINIQKNLIDTLRREIRD</sequence>
<evidence type="ECO:0000313" key="1">
    <source>
        <dbReference type="EMBL" id="CAB5156000.1"/>
    </source>
</evidence>
<accession>A0A6J7W6Q6</accession>
<reference evidence="1" key="1">
    <citation type="submission" date="2020-05" db="EMBL/GenBank/DDBJ databases">
        <authorList>
            <person name="Chiriac C."/>
            <person name="Salcher M."/>
            <person name="Ghai R."/>
            <person name="Kavagutti S V."/>
        </authorList>
    </citation>
    <scope>NUCLEOTIDE SEQUENCE</scope>
</reference>